<dbReference type="InterPro" id="IPR011989">
    <property type="entry name" value="ARM-like"/>
</dbReference>
<organism evidence="1 2">
    <name type="scientific">Desulfovibrio piger</name>
    <dbReference type="NCBI Taxonomy" id="901"/>
    <lineage>
        <taxon>Bacteria</taxon>
        <taxon>Pseudomonadati</taxon>
        <taxon>Thermodesulfobacteriota</taxon>
        <taxon>Desulfovibrionia</taxon>
        <taxon>Desulfovibrionales</taxon>
        <taxon>Desulfovibrionaceae</taxon>
        <taxon>Desulfovibrio</taxon>
    </lineage>
</organism>
<evidence type="ECO:0000313" key="2">
    <source>
        <dbReference type="Proteomes" id="UP000186323"/>
    </source>
</evidence>
<sequence length="519" mass="58412">MKPLSSLLEQAPPSLVLDLMDTCRLETRHRDFLWRQGPQEIRQALLDCDGFLIGLTESQARDILTTGNVPLLCRLATLLPGRAQSPYRLSRATHEKLWRHLRGHPDMRIREALAGNDALPPAFAISFADRIRQHLPFCRTTFRDLRQEDVGLLLQGPYQRLVEALPFVPCIRDGKVRRTFIQGVLDHKDPVVRLELSGMARHRSHPLRPYGPMLFSDVPPEGSAARQDIFAMPVWSDHAVKGGASLRLATSGQHLPLTYRQLAALAASLAPCQREVADALLALEIPSLTETIIATACLSCEQMDSLWSSGGLEVRRALLGQQHFIQHLDAGQVRDILKADDVPMLWQLALCMREEVQPLLPEADPLLDRLWRHLRQHPDMRVREALACNPHISPDYAFSVGERFRQDLPFCTTAFSRLQQSELGLLFKAAHTLLLQLIGEIGGIEKPGVRKNVIRYLARHPDPLVRQALAGRGGTDLCLSEDKRLFHAVLMDLCEDTDLRVCAAARERLLLWEQRTPPA</sequence>
<keyword evidence="2" id="KW-1185">Reference proteome</keyword>
<dbReference type="AlphaFoldDB" id="A0A1K1LFQ1"/>
<reference evidence="2" key="1">
    <citation type="submission" date="2016-10" db="EMBL/GenBank/DDBJ databases">
        <authorList>
            <person name="Wegmann U."/>
        </authorList>
    </citation>
    <scope>NUCLEOTIDE SEQUENCE [LARGE SCALE GENOMIC DNA]</scope>
</reference>
<accession>A0A1K1LFQ1</accession>
<dbReference type="RefSeq" id="WP_072332332.1">
    <property type="nucleotide sequence ID" value="NZ_LT630450.1"/>
</dbReference>
<dbReference type="KEGG" id="dpg:DESPIGER_0380"/>
<dbReference type="Gene3D" id="1.25.10.10">
    <property type="entry name" value="Leucine-rich Repeat Variant"/>
    <property type="match status" value="1"/>
</dbReference>
<gene>
    <name evidence="1" type="ORF">DESPIGER_0380</name>
</gene>
<dbReference type="EMBL" id="LT630450">
    <property type="protein sequence ID" value="SFV72270.1"/>
    <property type="molecule type" value="Genomic_DNA"/>
</dbReference>
<protein>
    <submittedName>
        <fullName evidence="1">Uncharacterized protein</fullName>
    </submittedName>
</protein>
<evidence type="ECO:0000313" key="1">
    <source>
        <dbReference type="EMBL" id="SFV72270.1"/>
    </source>
</evidence>
<proteinExistence type="predicted"/>
<name>A0A1K1LFQ1_9BACT</name>
<dbReference type="Proteomes" id="UP000186323">
    <property type="component" value="Chromosome I"/>
</dbReference>